<dbReference type="EMBL" id="DWVP01000013">
    <property type="protein sequence ID" value="HJC84930.1"/>
    <property type="molecule type" value="Genomic_DNA"/>
</dbReference>
<name>A0A9D2TQ26_9CORY</name>
<comment type="caution">
    <text evidence="1">The sequence shown here is derived from an EMBL/GenBank/DDBJ whole genome shotgun (WGS) entry which is preliminary data.</text>
</comment>
<reference evidence="1" key="1">
    <citation type="journal article" date="2021" name="PeerJ">
        <title>Extensive microbial diversity within the chicken gut microbiome revealed by metagenomics and culture.</title>
        <authorList>
            <person name="Gilroy R."/>
            <person name="Ravi A."/>
            <person name="Getino M."/>
            <person name="Pursley I."/>
            <person name="Horton D.L."/>
            <person name="Alikhan N.F."/>
            <person name="Baker D."/>
            <person name="Gharbi K."/>
            <person name="Hall N."/>
            <person name="Watson M."/>
            <person name="Adriaenssens E.M."/>
            <person name="Foster-Nyarko E."/>
            <person name="Jarju S."/>
            <person name="Secka A."/>
            <person name="Antonio M."/>
            <person name="Oren A."/>
            <person name="Chaudhuri R.R."/>
            <person name="La Ragione R."/>
            <person name="Hildebrand F."/>
            <person name="Pallen M.J."/>
        </authorList>
    </citation>
    <scope>NUCLEOTIDE SEQUENCE</scope>
    <source>
        <strain evidence="1">ChiHjej13B12-4958</strain>
    </source>
</reference>
<protein>
    <submittedName>
        <fullName evidence="1">3-methyladenine DNA glycosylase</fullName>
    </submittedName>
</protein>
<dbReference type="AlphaFoldDB" id="A0A9D2TQ26"/>
<accession>A0A9D2TQ26</accession>
<proteinExistence type="predicted"/>
<gene>
    <name evidence="1" type="ORF">H9751_05210</name>
</gene>
<organism evidence="1 2">
    <name type="scientific">Candidatus Corynebacterium faecigallinarum</name>
    <dbReference type="NCBI Taxonomy" id="2838528"/>
    <lineage>
        <taxon>Bacteria</taxon>
        <taxon>Bacillati</taxon>
        <taxon>Actinomycetota</taxon>
        <taxon>Actinomycetes</taxon>
        <taxon>Mycobacteriales</taxon>
        <taxon>Corynebacteriaceae</taxon>
        <taxon>Corynebacterium</taxon>
    </lineage>
</organism>
<sequence length="336" mass="37569">MEGQVTVLSAEEWRAQQRSHVETVDALTAAHRARRSRGERHPVWDFMFTYYPVKPSALRKWSPGPGIALVLDGAATGRNSDSMDAGNDGNAGDPLPAGLNGPSYFRVQYDAPSGTTVAILDTEAFATARGRAVRHIHRLLTATAARPAQMNCFGMHEWAMVYRDTPRHPERLRLGRDATDAVVESSRLRCTHFDAYRFFTSPAAPRNSLAPTRESQVDLEQPGCLHATMDLYKWATKLGPLIPGDLWLDTFRLACDVRATDMEASPYDLADWGFEPVQVETPAGRAEYVRRQRDFADRGRDLRGRIISVIEDCYPHLQRHPSALVKETADVTTRSH</sequence>
<dbReference type="Proteomes" id="UP000823858">
    <property type="component" value="Unassembled WGS sequence"/>
</dbReference>
<evidence type="ECO:0000313" key="1">
    <source>
        <dbReference type="EMBL" id="HJC84930.1"/>
    </source>
</evidence>
<evidence type="ECO:0000313" key="2">
    <source>
        <dbReference type="Proteomes" id="UP000823858"/>
    </source>
</evidence>
<reference evidence="1" key="2">
    <citation type="submission" date="2021-04" db="EMBL/GenBank/DDBJ databases">
        <authorList>
            <person name="Gilroy R."/>
        </authorList>
    </citation>
    <scope>NUCLEOTIDE SEQUENCE</scope>
    <source>
        <strain evidence="1">ChiHjej13B12-4958</strain>
    </source>
</reference>